<dbReference type="Pfam" id="PF00230">
    <property type="entry name" value="MIP"/>
    <property type="match status" value="1"/>
</dbReference>
<keyword evidence="4 6" id="KW-0472">Membrane</keyword>
<dbReference type="GO" id="GO:0005886">
    <property type="term" value="C:plasma membrane"/>
    <property type="evidence" value="ECO:0007669"/>
    <property type="project" value="TreeGrafter"/>
</dbReference>
<dbReference type="OrthoDB" id="3222at2759"/>
<dbReference type="InterPro" id="IPR034294">
    <property type="entry name" value="Aquaporin_transptr"/>
</dbReference>
<dbReference type="RefSeq" id="XP_025829897.1">
    <property type="nucleotide sequence ID" value="XM_025974112.1"/>
</dbReference>
<name>A0A7F5R320_AGRPL</name>
<dbReference type="Proteomes" id="UP000192223">
    <property type="component" value="Unplaced"/>
</dbReference>
<feature type="transmembrane region" description="Helical" evidence="6">
    <location>
        <begin position="219"/>
        <end position="240"/>
    </location>
</feature>
<feature type="transmembrane region" description="Helical" evidence="6">
    <location>
        <begin position="58"/>
        <end position="80"/>
    </location>
</feature>
<evidence type="ECO:0000313" key="9">
    <source>
        <dbReference type="RefSeq" id="XP_025829898.1"/>
    </source>
</evidence>
<keyword evidence="3 6" id="KW-1133">Transmembrane helix</keyword>
<gene>
    <name evidence="8 9" type="primary">LOC112903921</name>
</gene>
<dbReference type="GO" id="GO:0015267">
    <property type="term" value="F:channel activity"/>
    <property type="evidence" value="ECO:0007669"/>
    <property type="project" value="InterPro"/>
</dbReference>
<dbReference type="RefSeq" id="XP_025829898.1">
    <property type="nucleotide sequence ID" value="XM_025974113.1"/>
</dbReference>
<evidence type="ECO:0000256" key="5">
    <source>
        <dbReference type="RuleBase" id="RU000477"/>
    </source>
</evidence>
<evidence type="ECO:0000313" key="8">
    <source>
        <dbReference type="RefSeq" id="XP_025829897.1"/>
    </source>
</evidence>
<sequence length="248" mass="26773">MIGILDKLCAASKRSNNDTKEEKPSVLVLFLAEVVGTAMLIFLGCMGCATGMVDMDVLPHWSGLNFGLTVMTVIQTVGHISGAHLNPQVSLGAVILGKLDILLFPVYLVGQTLGALAGFGLLWVLTPSDYHNELCITKLHTKLNVYQGLFVEVVITALLLMVCAAVWDHRNSRNTDSTPVRFGLFIALMSMVAGPYTGASMNSARSLAPAILTNSWSNHWIYWVGPTVGAVLGSGFYKIVFYQSIPII</sequence>
<evidence type="ECO:0000256" key="1">
    <source>
        <dbReference type="ARBA" id="ARBA00004141"/>
    </source>
</evidence>
<dbReference type="InterPro" id="IPR000425">
    <property type="entry name" value="MIP"/>
</dbReference>
<dbReference type="KEGG" id="apln:112903921"/>
<dbReference type="InterPro" id="IPR023271">
    <property type="entry name" value="Aquaporin-like"/>
</dbReference>
<accession>A0A7F5R320</accession>
<comment type="similarity">
    <text evidence="5">Belongs to the MIP/aquaporin (TC 1.A.8) family.</text>
</comment>
<feature type="transmembrane region" description="Helical" evidence="6">
    <location>
        <begin position="179"/>
        <end position="199"/>
    </location>
</feature>
<protein>
    <submittedName>
        <fullName evidence="8">Aquaporin AQPcic-like isoform X1</fullName>
    </submittedName>
    <submittedName>
        <fullName evidence="9">Aquaporin AQPcic-like isoform X2</fullName>
    </submittedName>
</protein>
<dbReference type="GeneID" id="112903921"/>
<dbReference type="PANTHER" id="PTHR19139:SF270">
    <property type="entry name" value="ENTOMOGLYCEROPORIN 1-RELATED"/>
    <property type="match status" value="1"/>
</dbReference>
<comment type="subcellular location">
    <subcellularLocation>
        <location evidence="1">Membrane</location>
        <topology evidence="1">Multi-pass membrane protein</topology>
    </subcellularLocation>
</comment>
<evidence type="ECO:0000313" key="7">
    <source>
        <dbReference type="Proteomes" id="UP000192223"/>
    </source>
</evidence>
<feature type="transmembrane region" description="Helical" evidence="6">
    <location>
        <begin position="101"/>
        <end position="125"/>
    </location>
</feature>
<keyword evidence="5" id="KW-0813">Transport</keyword>
<proteinExistence type="inferred from homology"/>
<keyword evidence="7" id="KW-1185">Reference proteome</keyword>
<keyword evidence="2 5" id="KW-0812">Transmembrane</keyword>
<dbReference type="AlphaFoldDB" id="A0A7F5R320"/>
<reference evidence="8 9" key="1">
    <citation type="submission" date="2025-04" db="UniProtKB">
        <authorList>
            <consortium name="RefSeq"/>
        </authorList>
    </citation>
    <scope>IDENTIFICATION</scope>
    <source>
        <tissue evidence="8 9">Entire body</tissue>
    </source>
</reference>
<evidence type="ECO:0000256" key="2">
    <source>
        <dbReference type="ARBA" id="ARBA00022692"/>
    </source>
</evidence>
<feature type="transmembrane region" description="Helical" evidence="6">
    <location>
        <begin position="26"/>
        <end position="52"/>
    </location>
</feature>
<dbReference type="Gene3D" id="1.20.1080.10">
    <property type="entry name" value="Glycerol uptake facilitator protein"/>
    <property type="match status" value="1"/>
</dbReference>
<evidence type="ECO:0000256" key="4">
    <source>
        <dbReference type="ARBA" id="ARBA00023136"/>
    </source>
</evidence>
<feature type="transmembrane region" description="Helical" evidence="6">
    <location>
        <begin position="145"/>
        <end position="167"/>
    </location>
</feature>
<evidence type="ECO:0000256" key="3">
    <source>
        <dbReference type="ARBA" id="ARBA00022989"/>
    </source>
</evidence>
<evidence type="ECO:0000256" key="6">
    <source>
        <dbReference type="SAM" id="Phobius"/>
    </source>
</evidence>
<dbReference type="SUPFAM" id="SSF81338">
    <property type="entry name" value="Aquaporin-like"/>
    <property type="match status" value="1"/>
</dbReference>
<dbReference type="PANTHER" id="PTHR19139">
    <property type="entry name" value="AQUAPORIN TRANSPORTER"/>
    <property type="match status" value="1"/>
</dbReference>
<organism evidence="7 8">
    <name type="scientific">Agrilus planipennis</name>
    <name type="common">Emerald ash borer</name>
    <name type="synonym">Agrilus marcopoli</name>
    <dbReference type="NCBI Taxonomy" id="224129"/>
    <lineage>
        <taxon>Eukaryota</taxon>
        <taxon>Metazoa</taxon>
        <taxon>Ecdysozoa</taxon>
        <taxon>Arthropoda</taxon>
        <taxon>Hexapoda</taxon>
        <taxon>Insecta</taxon>
        <taxon>Pterygota</taxon>
        <taxon>Neoptera</taxon>
        <taxon>Endopterygota</taxon>
        <taxon>Coleoptera</taxon>
        <taxon>Polyphaga</taxon>
        <taxon>Elateriformia</taxon>
        <taxon>Buprestoidea</taxon>
        <taxon>Buprestidae</taxon>
        <taxon>Agrilinae</taxon>
        <taxon>Agrilus</taxon>
    </lineage>
</organism>
<dbReference type="PRINTS" id="PR00783">
    <property type="entry name" value="MINTRINSICP"/>
</dbReference>